<dbReference type="EMBL" id="JBHTLI010000001">
    <property type="protein sequence ID" value="MFD1094665.1"/>
    <property type="molecule type" value="Genomic_DNA"/>
</dbReference>
<dbReference type="Proteomes" id="UP001597131">
    <property type="component" value="Unassembled WGS sequence"/>
</dbReference>
<evidence type="ECO:0000313" key="4">
    <source>
        <dbReference type="Proteomes" id="UP001597131"/>
    </source>
</evidence>
<dbReference type="Gene3D" id="3.40.640.10">
    <property type="entry name" value="Type I PLP-dependent aspartate aminotransferase-like (Major domain)"/>
    <property type="match status" value="1"/>
</dbReference>
<dbReference type="SUPFAM" id="SSF53383">
    <property type="entry name" value="PLP-dependent transferases"/>
    <property type="match status" value="1"/>
</dbReference>
<feature type="domain" description="Aminotransferase class V" evidence="2">
    <location>
        <begin position="18"/>
        <end position="237"/>
    </location>
</feature>
<dbReference type="PANTHER" id="PTHR43586">
    <property type="entry name" value="CYSTEINE DESULFURASE"/>
    <property type="match status" value="1"/>
</dbReference>
<name>A0ABW3NN32_9FLAO</name>
<protein>
    <submittedName>
        <fullName evidence="3">Cysteine desulfurase-like protein</fullName>
    </submittedName>
</protein>
<evidence type="ECO:0000259" key="2">
    <source>
        <dbReference type="Pfam" id="PF00266"/>
    </source>
</evidence>
<dbReference type="RefSeq" id="WP_380742697.1">
    <property type="nucleotide sequence ID" value="NZ_JBHTLI010000001.1"/>
</dbReference>
<dbReference type="NCBIfam" id="TIGR01976">
    <property type="entry name" value="am_tr_V_VC1184"/>
    <property type="match status" value="1"/>
</dbReference>
<organism evidence="3 4">
    <name type="scientific">Salegentibacter chungangensis</name>
    <dbReference type="NCBI Taxonomy" id="1335724"/>
    <lineage>
        <taxon>Bacteria</taxon>
        <taxon>Pseudomonadati</taxon>
        <taxon>Bacteroidota</taxon>
        <taxon>Flavobacteriia</taxon>
        <taxon>Flavobacteriales</taxon>
        <taxon>Flavobacteriaceae</taxon>
        <taxon>Salegentibacter</taxon>
    </lineage>
</organism>
<reference evidence="4" key="1">
    <citation type="journal article" date="2019" name="Int. J. Syst. Evol. Microbiol.">
        <title>The Global Catalogue of Microorganisms (GCM) 10K type strain sequencing project: providing services to taxonomists for standard genome sequencing and annotation.</title>
        <authorList>
            <consortium name="The Broad Institute Genomics Platform"/>
            <consortium name="The Broad Institute Genome Sequencing Center for Infectious Disease"/>
            <person name="Wu L."/>
            <person name="Ma J."/>
        </authorList>
    </citation>
    <scope>NUCLEOTIDE SEQUENCE [LARGE SCALE GENOMIC DNA]</scope>
    <source>
        <strain evidence="4">CCUG 64793</strain>
    </source>
</reference>
<dbReference type="Pfam" id="PF00266">
    <property type="entry name" value="Aminotran_5"/>
    <property type="match status" value="2"/>
</dbReference>
<evidence type="ECO:0000256" key="1">
    <source>
        <dbReference type="ARBA" id="ARBA00022898"/>
    </source>
</evidence>
<keyword evidence="4" id="KW-1185">Reference proteome</keyword>
<dbReference type="InterPro" id="IPR015424">
    <property type="entry name" value="PyrdxlP-dep_Trfase"/>
</dbReference>
<accession>A0ABW3NN32</accession>
<dbReference type="InterPro" id="IPR015421">
    <property type="entry name" value="PyrdxlP-dep_Trfase_major"/>
</dbReference>
<feature type="domain" description="Aminotransferase class V" evidence="2">
    <location>
        <begin position="296"/>
        <end position="400"/>
    </location>
</feature>
<dbReference type="InterPro" id="IPR011340">
    <property type="entry name" value="Cys_dSase-rel"/>
</dbReference>
<comment type="caution">
    <text evidence="3">The sequence shown here is derived from an EMBL/GenBank/DDBJ whole genome shotgun (WGS) entry which is preliminary data.</text>
</comment>
<evidence type="ECO:0000313" key="3">
    <source>
        <dbReference type="EMBL" id="MFD1094665.1"/>
    </source>
</evidence>
<sequence>MDIDYVRGQFPALERDFVFMDNAGGSQTLGKVIERISGYLVHHNVQLGASYKVSEEAGEKLSYATKQIGNFINTSRPEEVVIGPSSTMLLRILSISLSKQWKKGDEVIVTNTDHEANVSCWTDLKERGINVKIWKANPHTHELEISDLTELLNKRTKLVAVTHVSNILGSINPIKKIAKIVHKAGALICVDGVAYAPHRAVNVKDLDVDFYVFSWYKTYGPHLAVMYGKYNQLYKMEGINHYFFKKKDVPYKLQPGNFNFELTYSLLGITEYYQEFFKHHFPKKTKLSFREQIEKTFEVIAAHEEKISAPLIEYLDSHPEIKIIGHPVADRTKRVPTISFVHDSLKSDEIVEQVDNHRIGIRFGDFYAKKLIKDAGLEEKNGVVRVSLTHYNTKTEVTRLIRVLKDILD</sequence>
<dbReference type="Gene3D" id="3.90.1150.10">
    <property type="entry name" value="Aspartate Aminotransferase, domain 1"/>
    <property type="match status" value="1"/>
</dbReference>
<dbReference type="InterPro" id="IPR015422">
    <property type="entry name" value="PyrdxlP-dep_Trfase_small"/>
</dbReference>
<dbReference type="InterPro" id="IPR000192">
    <property type="entry name" value="Aminotrans_V_dom"/>
</dbReference>
<keyword evidence="1" id="KW-0663">Pyridoxal phosphate</keyword>
<dbReference type="PANTHER" id="PTHR43586:SF21">
    <property type="entry name" value="PYRIDOXAL PHOSPHATE (PLP)-DEPENDENT ASPARTATE AMINOTRANSFERASE SUPERFAMILY"/>
    <property type="match status" value="1"/>
</dbReference>
<gene>
    <name evidence="3" type="ORF">ACFQ3Q_02790</name>
</gene>
<proteinExistence type="predicted"/>